<evidence type="ECO:0000256" key="2">
    <source>
        <dbReference type="SAM" id="MobiDB-lite"/>
    </source>
</evidence>
<organism evidence="5 6">
    <name type="scientific">Collimonas rhizosphaerae</name>
    <dbReference type="NCBI Taxonomy" id="3126357"/>
    <lineage>
        <taxon>Bacteria</taxon>
        <taxon>Pseudomonadati</taxon>
        <taxon>Pseudomonadota</taxon>
        <taxon>Betaproteobacteria</taxon>
        <taxon>Burkholderiales</taxon>
        <taxon>Oxalobacteraceae</taxon>
        <taxon>Collimonas</taxon>
    </lineage>
</organism>
<dbReference type="SUPFAM" id="SSF53474">
    <property type="entry name" value="alpha/beta-Hydrolases"/>
    <property type="match status" value="1"/>
</dbReference>
<dbReference type="Proteomes" id="UP001495910">
    <property type="component" value="Unassembled WGS sequence"/>
</dbReference>
<feature type="region of interest" description="Disordered" evidence="2">
    <location>
        <begin position="37"/>
        <end position="61"/>
    </location>
</feature>
<sequence>MDNIKRRTLLGMGAMGASALVAPRYLYAASSSAEQQEIPLWSRPPGGNGPEGPEQTNAKGSVTNVSRPRLVVYRPERPDGSAALVIAGGGYGHIERGSESIPAAQWLQSIGVTVFELVYRLPGEGWSNIAPFQDGQRAMRLIKALAPKYGLAANRIGILGFSAGGHLAGTTAAETDARRYAAIDAADQFSARPDFAGLIYPVLTFMPPYDNTRSRREIVGKHPDLAASEEFSVERHVGSGMPPTFLAQAADDPIAPIQNSLLMFNALKAAQIPAEMHVFQDGGHGWGLGKPGSQPHAWPRLFESWLAHNGWIKAA</sequence>
<evidence type="ECO:0000313" key="5">
    <source>
        <dbReference type="EMBL" id="MEM4986551.1"/>
    </source>
</evidence>
<reference evidence="5 6" key="1">
    <citation type="submission" date="2024-02" db="EMBL/GenBank/DDBJ databases">
        <title>Draft genome sequence of Collimonas sp. strain H4R21, an effective mineral-weathering bacterial strain isolated from the beech rhizosphere.</title>
        <authorList>
            <person name="Morin E."/>
            <person name="Uroz S."/>
            <person name="Leveau J.H.J."/>
            <person name="Kumar R."/>
            <person name="Rey M.W."/>
            <person name="Pham J."/>
        </authorList>
    </citation>
    <scope>NUCLEOTIDE SEQUENCE [LARGE SCALE GENOMIC DNA]</scope>
    <source>
        <strain evidence="5 6">H4R21</strain>
    </source>
</reference>
<dbReference type="PROSITE" id="PS51318">
    <property type="entry name" value="TAT"/>
    <property type="match status" value="1"/>
</dbReference>
<comment type="caution">
    <text evidence="5">The sequence shown here is derived from an EMBL/GenBank/DDBJ whole genome shotgun (WGS) entry which is preliminary data.</text>
</comment>
<dbReference type="Pfam" id="PF20434">
    <property type="entry name" value="BD-FAE"/>
    <property type="match status" value="1"/>
</dbReference>
<feature type="domain" description="BD-FAE-like" evidence="4">
    <location>
        <begin position="72"/>
        <end position="267"/>
    </location>
</feature>
<dbReference type="Gene3D" id="3.40.50.1820">
    <property type="entry name" value="alpha/beta hydrolase"/>
    <property type="match status" value="1"/>
</dbReference>
<keyword evidence="6" id="KW-1185">Reference proteome</keyword>
<dbReference type="InterPro" id="IPR050300">
    <property type="entry name" value="GDXG_lipolytic_enzyme"/>
</dbReference>
<dbReference type="GO" id="GO:0016787">
    <property type="term" value="F:hydrolase activity"/>
    <property type="evidence" value="ECO:0007669"/>
    <property type="project" value="UniProtKB-KW"/>
</dbReference>
<dbReference type="RefSeq" id="WP_342828276.1">
    <property type="nucleotide sequence ID" value="NZ_JBANDC010000002.1"/>
</dbReference>
<evidence type="ECO:0000256" key="3">
    <source>
        <dbReference type="SAM" id="SignalP"/>
    </source>
</evidence>
<protein>
    <submittedName>
        <fullName evidence="5">Alpha/beta hydrolase</fullName>
    </submittedName>
</protein>
<name>A0ABU9PRF1_9BURK</name>
<feature type="signal peptide" evidence="3">
    <location>
        <begin position="1"/>
        <end position="28"/>
    </location>
</feature>
<keyword evidence="1 5" id="KW-0378">Hydrolase</keyword>
<dbReference type="InterPro" id="IPR029058">
    <property type="entry name" value="AB_hydrolase_fold"/>
</dbReference>
<feature type="chain" id="PRO_5046750482" evidence="3">
    <location>
        <begin position="29"/>
        <end position="315"/>
    </location>
</feature>
<accession>A0ABU9PRF1</accession>
<evidence type="ECO:0000259" key="4">
    <source>
        <dbReference type="Pfam" id="PF20434"/>
    </source>
</evidence>
<gene>
    <name evidence="5" type="ORF">V8G57_04025</name>
</gene>
<evidence type="ECO:0000313" key="6">
    <source>
        <dbReference type="Proteomes" id="UP001495910"/>
    </source>
</evidence>
<dbReference type="InterPro" id="IPR006311">
    <property type="entry name" value="TAT_signal"/>
</dbReference>
<keyword evidence="3" id="KW-0732">Signal</keyword>
<proteinExistence type="predicted"/>
<dbReference type="PANTHER" id="PTHR48081:SF6">
    <property type="entry name" value="PEPTIDASE S9 PROLYL OLIGOPEPTIDASE CATALYTIC DOMAIN-CONTAINING PROTEIN"/>
    <property type="match status" value="1"/>
</dbReference>
<evidence type="ECO:0000256" key="1">
    <source>
        <dbReference type="ARBA" id="ARBA00022801"/>
    </source>
</evidence>
<dbReference type="InterPro" id="IPR049492">
    <property type="entry name" value="BD-FAE-like_dom"/>
</dbReference>
<dbReference type="PANTHER" id="PTHR48081">
    <property type="entry name" value="AB HYDROLASE SUPERFAMILY PROTEIN C4A8.06C"/>
    <property type="match status" value="1"/>
</dbReference>
<dbReference type="EMBL" id="JBANDC010000002">
    <property type="protein sequence ID" value="MEM4986551.1"/>
    <property type="molecule type" value="Genomic_DNA"/>
</dbReference>